<name>A0AAE0Z8W6_9GAST</name>
<organism evidence="1 2">
    <name type="scientific">Elysia crispata</name>
    <name type="common">lettuce slug</name>
    <dbReference type="NCBI Taxonomy" id="231223"/>
    <lineage>
        <taxon>Eukaryota</taxon>
        <taxon>Metazoa</taxon>
        <taxon>Spiralia</taxon>
        <taxon>Lophotrochozoa</taxon>
        <taxon>Mollusca</taxon>
        <taxon>Gastropoda</taxon>
        <taxon>Heterobranchia</taxon>
        <taxon>Euthyneura</taxon>
        <taxon>Panpulmonata</taxon>
        <taxon>Sacoglossa</taxon>
        <taxon>Placobranchoidea</taxon>
        <taxon>Plakobranchidae</taxon>
        <taxon>Elysia</taxon>
    </lineage>
</organism>
<keyword evidence="2" id="KW-1185">Reference proteome</keyword>
<dbReference type="AlphaFoldDB" id="A0AAE0Z8W6"/>
<gene>
    <name evidence="1" type="ORF">RRG08_011093</name>
</gene>
<reference evidence="1" key="1">
    <citation type="journal article" date="2023" name="G3 (Bethesda)">
        <title>A reference genome for the long-term kleptoplast-retaining sea slug Elysia crispata morphotype clarki.</title>
        <authorList>
            <person name="Eastman K.E."/>
            <person name="Pendleton A.L."/>
            <person name="Shaikh M.A."/>
            <person name="Suttiyut T."/>
            <person name="Ogas R."/>
            <person name="Tomko P."/>
            <person name="Gavelis G."/>
            <person name="Widhalm J.R."/>
            <person name="Wisecaver J.H."/>
        </authorList>
    </citation>
    <scope>NUCLEOTIDE SEQUENCE</scope>
    <source>
        <strain evidence="1">ECLA1</strain>
    </source>
</reference>
<proteinExistence type="predicted"/>
<comment type="caution">
    <text evidence="1">The sequence shown here is derived from an EMBL/GenBank/DDBJ whole genome shotgun (WGS) entry which is preliminary data.</text>
</comment>
<sequence length="151" mass="16483">MSANATEIPSKYSRSVDLSNTLSTTRWLVCFSDGTAAGGSALSVWVFSEGRREVSACVNDEFVNGEGIWPISQAFQLKIKAGRRCKRGESRGGGVATQRSEVVSDLYRVIEQPRIPPIKLEQRVSLRTSQEQPSAFVGLVAGRAMDDLSEE</sequence>
<evidence type="ECO:0000313" key="1">
    <source>
        <dbReference type="EMBL" id="KAK3765008.1"/>
    </source>
</evidence>
<protein>
    <submittedName>
        <fullName evidence="1">Uncharacterized protein</fullName>
    </submittedName>
</protein>
<dbReference type="Proteomes" id="UP001283361">
    <property type="component" value="Unassembled WGS sequence"/>
</dbReference>
<accession>A0AAE0Z8W6</accession>
<evidence type="ECO:0000313" key="2">
    <source>
        <dbReference type="Proteomes" id="UP001283361"/>
    </source>
</evidence>
<dbReference type="EMBL" id="JAWDGP010004362">
    <property type="protein sequence ID" value="KAK3765008.1"/>
    <property type="molecule type" value="Genomic_DNA"/>
</dbReference>